<dbReference type="PROSITE" id="PS51420">
    <property type="entry name" value="RHO"/>
    <property type="match status" value="1"/>
</dbReference>
<dbReference type="NCBIfam" id="TIGR00231">
    <property type="entry name" value="small_GTP"/>
    <property type="match status" value="1"/>
</dbReference>
<dbReference type="InterPro" id="IPR005225">
    <property type="entry name" value="Small_GTP-bd"/>
</dbReference>
<dbReference type="OrthoDB" id="26525at2759"/>
<keyword evidence="1" id="KW-0547">Nucleotide-binding</keyword>
<feature type="compositionally biased region" description="Gly residues" evidence="2">
    <location>
        <begin position="173"/>
        <end position="185"/>
    </location>
</feature>
<name>A0A316YNM9_9BASI</name>
<feature type="compositionally biased region" description="Gly residues" evidence="2">
    <location>
        <begin position="147"/>
        <end position="156"/>
    </location>
</feature>
<dbReference type="InterPro" id="IPR001806">
    <property type="entry name" value="Small_GTPase"/>
</dbReference>
<sequence>MQSGASSSSPPLRSLSSTKVSPAVTTATTRTVDRGGGATKGATDTLSASDTLLDVIAGDIAADPVPTTSPQSPPAALPVVSPDYAQRSVPNRRGLTLARSATIAGEGTYAVRPTGSPPSRMHSSGALSPPASSRLTPAVGPSSSSGLGPGGAGTTSGIGSAATGSAGAAGAAGATGSGGGGGVGNGPASTRPGLGGGLDLKVVILGAQGVGKTSLVHRYTSGQFNASSIPSTIGASFLTKKLIIDGVKVRLQLWDTAGQERFRSMAPMYYRGANAAVIVYDITNPASFDDVRTWIEELRKNVHTDLVIHIVGSKVDLASRYRQVSLDDAQQLVTGWTRALSPSASPPSNPLLRSQSQKSAPTSSFRKSPGGASTSPTSPGRDSLSGDAPPTSRLASGFGSLAAMRRGLIATTTTTTTSNEDEDGGSGSGKSNNSSTKAADEAAAVDRGVGPEGAWDFIEVTEVSAKDNEGIEDVFVGLATRLVERREQMEAMATRRRQKLAGQHGADRDSIFLGQGTDSADGFSRARGQGDASGAAAGSWCCGA</sequence>
<reference evidence="3" key="1">
    <citation type="journal article" date="2018" name="Mol. Biol. Evol.">
        <title>Broad Genomic Sampling Reveals a Smut Pathogenic Ancestry of the Fungal Clade Ustilaginomycotina.</title>
        <authorList>
            <person name="Kijpornyongpan T."/>
            <person name="Mondo S.J."/>
            <person name="Barry K."/>
            <person name="Sandor L."/>
            <person name="Lee J."/>
            <person name="Lipzen A."/>
            <person name="Pangilinan J."/>
            <person name="LaButti K."/>
            <person name="Hainaut M."/>
            <person name="Henrissat B."/>
            <person name="Grigoriev I.V."/>
            <person name="Spatafora J.W."/>
            <person name="Aime M.C."/>
        </authorList>
    </citation>
    <scope>NUCLEOTIDE SEQUENCE [LARGE SCALE GENOMIC DNA]</scope>
    <source>
        <strain evidence="3">MCA 4198</strain>
    </source>
</reference>
<dbReference type="PROSITE" id="PS51419">
    <property type="entry name" value="RAB"/>
    <property type="match status" value="1"/>
</dbReference>
<feature type="region of interest" description="Disordered" evidence="2">
    <location>
        <begin position="1"/>
        <end position="46"/>
    </location>
</feature>
<feature type="compositionally biased region" description="Low complexity" evidence="2">
    <location>
        <begin position="157"/>
        <end position="172"/>
    </location>
</feature>
<dbReference type="Gene3D" id="3.40.50.300">
    <property type="entry name" value="P-loop containing nucleotide triphosphate hydrolases"/>
    <property type="match status" value="1"/>
</dbReference>
<dbReference type="GO" id="GO:0005525">
    <property type="term" value="F:GTP binding"/>
    <property type="evidence" value="ECO:0007669"/>
    <property type="project" value="InterPro"/>
</dbReference>
<dbReference type="SUPFAM" id="SSF52540">
    <property type="entry name" value="P-loop containing nucleoside triphosphate hydrolases"/>
    <property type="match status" value="1"/>
</dbReference>
<dbReference type="SMART" id="SM00174">
    <property type="entry name" value="RHO"/>
    <property type="match status" value="1"/>
</dbReference>
<evidence type="ECO:0000313" key="4">
    <source>
        <dbReference type="Proteomes" id="UP000245768"/>
    </source>
</evidence>
<dbReference type="STRING" id="215250.A0A316YNM9"/>
<dbReference type="Pfam" id="PF00071">
    <property type="entry name" value="Ras"/>
    <property type="match status" value="1"/>
</dbReference>
<dbReference type="EMBL" id="KZ819636">
    <property type="protein sequence ID" value="PWN90879.1"/>
    <property type="molecule type" value="Genomic_DNA"/>
</dbReference>
<evidence type="ECO:0000256" key="1">
    <source>
        <dbReference type="ARBA" id="ARBA00022741"/>
    </source>
</evidence>
<feature type="compositionally biased region" description="Low complexity" evidence="2">
    <location>
        <begin position="368"/>
        <end position="380"/>
    </location>
</feature>
<accession>A0A316YNM9</accession>
<dbReference type="InterPro" id="IPR027417">
    <property type="entry name" value="P-loop_NTPase"/>
</dbReference>
<feature type="compositionally biased region" description="Polar residues" evidence="2">
    <location>
        <begin position="355"/>
        <end position="366"/>
    </location>
</feature>
<organism evidence="3 4">
    <name type="scientific">Acaromyces ingoldii</name>
    <dbReference type="NCBI Taxonomy" id="215250"/>
    <lineage>
        <taxon>Eukaryota</taxon>
        <taxon>Fungi</taxon>
        <taxon>Dikarya</taxon>
        <taxon>Basidiomycota</taxon>
        <taxon>Ustilaginomycotina</taxon>
        <taxon>Exobasidiomycetes</taxon>
        <taxon>Exobasidiales</taxon>
        <taxon>Cryptobasidiaceae</taxon>
        <taxon>Acaromyces</taxon>
    </lineage>
</organism>
<feature type="compositionally biased region" description="Low complexity" evidence="2">
    <location>
        <begin position="1"/>
        <end position="30"/>
    </location>
</feature>
<keyword evidence="4" id="KW-1185">Reference proteome</keyword>
<dbReference type="Proteomes" id="UP000245768">
    <property type="component" value="Unassembled WGS sequence"/>
</dbReference>
<dbReference type="PROSITE" id="PS51421">
    <property type="entry name" value="RAS"/>
    <property type="match status" value="1"/>
</dbReference>
<dbReference type="SMART" id="SM00173">
    <property type="entry name" value="RAS"/>
    <property type="match status" value="1"/>
</dbReference>
<feature type="compositionally biased region" description="Low complexity" evidence="2">
    <location>
        <begin position="137"/>
        <end position="146"/>
    </location>
</feature>
<dbReference type="AlphaFoldDB" id="A0A316YNM9"/>
<feature type="region of interest" description="Disordered" evidence="2">
    <location>
        <begin position="339"/>
        <end position="399"/>
    </location>
</feature>
<proteinExistence type="predicted"/>
<dbReference type="FunFam" id="3.40.50.300:FF:000808">
    <property type="entry name" value="Small GTP-binding protein, putative"/>
    <property type="match status" value="1"/>
</dbReference>
<dbReference type="GeneID" id="37043773"/>
<feature type="region of interest" description="Disordered" evidence="2">
    <location>
        <begin position="411"/>
        <end position="443"/>
    </location>
</feature>
<feature type="compositionally biased region" description="Polar residues" evidence="2">
    <location>
        <begin position="121"/>
        <end position="135"/>
    </location>
</feature>
<gene>
    <name evidence="3" type="ORF">FA10DRAFT_267306</name>
</gene>
<protein>
    <submittedName>
        <fullName evidence="3">Ras-domain-containing protein</fullName>
    </submittedName>
</protein>
<dbReference type="PRINTS" id="PR00449">
    <property type="entry name" value="RASTRNSFRMNG"/>
</dbReference>
<dbReference type="PANTHER" id="PTHR47978">
    <property type="match status" value="1"/>
</dbReference>
<dbReference type="InParanoid" id="A0A316YNM9"/>
<dbReference type="RefSeq" id="XP_025378077.1">
    <property type="nucleotide sequence ID" value="XM_025521857.1"/>
</dbReference>
<evidence type="ECO:0000313" key="3">
    <source>
        <dbReference type="EMBL" id="PWN90879.1"/>
    </source>
</evidence>
<evidence type="ECO:0000256" key="2">
    <source>
        <dbReference type="SAM" id="MobiDB-lite"/>
    </source>
</evidence>
<dbReference type="SMART" id="SM00176">
    <property type="entry name" value="RAN"/>
    <property type="match status" value="1"/>
</dbReference>
<dbReference type="SMART" id="SM00175">
    <property type="entry name" value="RAB"/>
    <property type="match status" value="1"/>
</dbReference>
<feature type="compositionally biased region" description="Low complexity" evidence="2">
    <location>
        <begin position="525"/>
        <end position="544"/>
    </location>
</feature>
<feature type="region of interest" description="Disordered" evidence="2">
    <location>
        <begin position="522"/>
        <end position="544"/>
    </location>
</feature>
<dbReference type="CDD" id="cd00154">
    <property type="entry name" value="Rab"/>
    <property type="match status" value="1"/>
</dbReference>
<feature type="region of interest" description="Disordered" evidence="2">
    <location>
        <begin position="62"/>
        <end position="190"/>
    </location>
</feature>
<dbReference type="GO" id="GO:0003924">
    <property type="term" value="F:GTPase activity"/>
    <property type="evidence" value="ECO:0007669"/>
    <property type="project" value="InterPro"/>
</dbReference>